<reference evidence="1" key="1">
    <citation type="submission" date="2023-06" db="EMBL/GenBank/DDBJ databases">
        <authorList>
            <consortium name="Clinical and Environmental Microbiology Branch: Whole genome sequencing antimicrobial resistance pathogens in the healthcare setting"/>
        </authorList>
    </citation>
    <scope>NUCLEOTIDE SEQUENCE</scope>
    <source>
        <strain evidence="1">Microbial</strain>
    </source>
</reference>
<organism evidence="1 2">
    <name type="scientific">Proteus mirabilis</name>
    <dbReference type="NCBI Taxonomy" id="584"/>
    <lineage>
        <taxon>Bacteria</taxon>
        <taxon>Pseudomonadati</taxon>
        <taxon>Pseudomonadota</taxon>
        <taxon>Gammaproteobacteria</taxon>
        <taxon>Enterobacterales</taxon>
        <taxon>Morganellaceae</taxon>
        <taxon>Proteus</taxon>
    </lineage>
</organism>
<dbReference type="InterPro" id="IPR002514">
    <property type="entry name" value="Transposase_8"/>
</dbReference>
<comment type="caution">
    <text evidence="1">The sequence shown here is derived from an EMBL/GenBank/DDBJ whole genome shotgun (WGS) entry which is preliminary data.</text>
</comment>
<dbReference type="KEGG" id="pvl:AOB99_03690"/>
<name>A0AAJ4RLT7_PROMI</name>
<sequence length="33" mass="3847">MKEEDICRENGISNACYYNWKSKYGGMEANDVK</sequence>
<dbReference type="EMBL" id="ABKSPD020000001">
    <property type="protein sequence ID" value="EKW9774587.1"/>
    <property type="molecule type" value="Genomic_DNA"/>
</dbReference>
<dbReference type="Proteomes" id="UP001171165">
    <property type="component" value="Unassembled WGS sequence"/>
</dbReference>
<evidence type="ECO:0000313" key="1">
    <source>
        <dbReference type="EMBL" id="EKW9774587.1"/>
    </source>
</evidence>
<dbReference type="GO" id="GO:0006313">
    <property type="term" value="P:DNA transposition"/>
    <property type="evidence" value="ECO:0007669"/>
    <property type="project" value="InterPro"/>
</dbReference>
<dbReference type="GO" id="GO:0003677">
    <property type="term" value="F:DNA binding"/>
    <property type="evidence" value="ECO:0007669"/>
    <property type="project" value="InterPro"/>
</dbReference>
<dbReference type="AlphaFoldDB" id="A0AAJ4RLT7"/>
<protein>
    <submittedName>
        <fullName evidence="1">Transposase</fullName>
    </submittedName>
</protein>
<dbReference type="Pfam" id="PF01527">
    <property type="entry name" value="HTH_Tnp_1"/>
    <property type="match status" value="1"/>
</dbReference>
<evidence type="ECO:0000313" key="2">
    <source>
        <dbReference type="Proteomes" id="UP001171165"/>
    </source>
</evidence>
<accession>A0AAJ4RLT7</accession>
<gene>
    <name evidence="1" type="ORF">PW210_000338</name>
</gene>
<dbReference type="GO" id="GO:0004803">
    <property type="term" value="F:transposase activity"/>
    <property type="evidence" value="ECO:0007669"/>
    <property type="project" value="InterPro"/>
</dbReference>
<proteinExistence type="predicted"/>